<keyword evidence="2" id="KW-1185">Reference proteome</keyword>
<organism evidence="1 2">
    <name type="scientific">Anaerovorax odorimutans</name>
    <dbReference type="NCBI Taxonomy" id="109327"/>
    <lineage>
        <taxon>Bacteria</taxon>
        <taxon>Bacillati</taxon>
        <taxon>Bacillota</taxon>
        <taxon>Clostridia</taxon>
        <taxon>Peptostreptococcales</taxon>
        <taxon>Anaerovoracaceae</taxon>
        <taxon>Anaerovorax</taxon>
    </lineage>
</organism>
<sequence length="93" mass="10681">MRTNELIANLDKLHTTEMGITRIKRNLSLDTDNVVSWCREKITDPESLIFRKGKNWYINAEDCQITVNAHSYTIITAHKFGSASIKTPKGIRF</sequence>
<dbReference type="Proteomes" id="UP001524502">
    <property type="component" value="Unassembled WGS sequence"/>
</dbReference>
<proteinExistence type="predicted"/>
<accession>A0ABT1RSH2</accession>
<name>A0ABT1RSH2_9FIRM</name>
<dbReference type="EMBL" id="JANFXK010000020">
    <property type="protein sequence ID" value="MCQ4638117.1"/>
    <property type="molecule type" value="Genomic_DNA"/>
</dbReference>
<dbReference type="InterPro" id="IPR024229">
    <property type="entry name" value="DUF3781"/>
</dbReference>
<evidence type="ECO:0000313" key="2">
    <source>
        <dbReference type="Proteomes" id="UP001524502"/>
    </source>
</evidence>
<protein>
    <submittedName>
        <fullName evidence="1">DUF3781 domain-containing protein</fullName>
    </submittedName>
</protein>
<reference evidence="1 2" key="1">
    <citation type="submission" date="2022-06" db="EMBL/GenBank/DDBJ databases">
        <title>Isolation of gut microbiota from human fecal samples.</title>
        <authorList>
            <person name="Pamer E.G."/>
            <person name="Barat B."/>
            <person name="Waligurski E."/>
            <person name="Medina S."/>
            <person name="Paddock L."/>
            <person name="Mostad J."/>
        </authorList>
    </citation>
    <scope>NUCLEOTIDE SEQUENCE [LARGE SCALE GENOMIC DNA]</scope>
    <source>
        <strain evidence="1 2">SL.3.17</strain>
    </source>
</reference>
<dbReference type="Pfam" id="PF12636">
    <property type="entry name" value="DUF3781"/>
    <property type="match status" value="1"/>
</dbReference>
<gene>
    <name evidence="1" type="ORF">NE619_15375</name>
</gene>
<comment type="caution">
    <text evidence="1">The sequence shown here is derived from an EMBL/GenBank/DDBJ whole genome shotgun (WGS) entry which is preliminary data.</text>
</comment>
<dbReference type="RefSeq" id="WP_256133320.1">
    <property type="nucleotide sequence ID" value="NZ_JANFXK010000020.1"/>
</dbReference>
<evidence type="ECO:0000313" key="1">
    <source>
        <dbReference type="EMBL" id="MCQ4638117.1"/>
    </source>
</evidence>